<dbReference type="OrthoDB" id="197419at2759"/>
<dbReference type="PROSITE" id="PS50088">
    <property type="entry name" value="ANK_REPEAT"/>
    <property type="match status" value="1"/>
</dbReference>
<dbReference type="Pfam" id="PF03009">
    <property type="entry name" value="GDPD"/>
    <property type="match status" value="1"/>
</dbReference>
<dbReference type="GO" id="GO:0047389">
    <property type="term" value="F:glycerophosphocholine phosphodiesterase activity"/>
    <property type="evidence" value="ECO:0007669"/>
    <property type="project" value="TreeGrafter"/>
</dbReference>
<evidence type="ECO:0000256" key="2">
    <source>
        <dbReference type="ARBA" id="ARBA00022801"/>
    </source>
</evidence>
<dbReference type="GO" id="GO:0046475">
    <property type="term" value="P:glycerophospholipid catabolic process"/>
    <property type="evidence" value="ECO:0007669"/>
    <property type="project" value="TreeGrafter"/>
</dbReference>
<dbReference type="InterPro" id="IPR017946">
    <property type="entry name" value="PLC-like_Pdiesterase_TIM-brl"/>
</dbReference>
<keyword evidence="2" id="KW-0378">Hydrolase</keyword>
<accession>A0A8H3EUE4</accession>
<evidence type="ECO:0000256" key="3">
    <source>
        <dbReference type="ARBA" id="ARBA00023043"/>
    </source>
</evidence>
<dbReference type="InterPro" id="IPR036770">
    <property type="entry name" value="Ankyrin_rpt-contain_sf"/>
</dbReference>
<evidence type="ECO:0000256" key="1">
    <source>
        <dbReference type="ARBA" id="ARBA00022737"/>
    </source>
</evidence>
<dbReference type="Gene3D" id="3.20.20.190">
    <property type="entry name" value="Phosphatidylinositol (PI) phosphodiesterase"/>
    <property type="match status" value="1"/>
</dbReference>
<dbReference type="EMBL" id="CAJPDT010000009">
    <property type="protein sequence ID" value="CAF9911883.1"/>
    <property type="molecule type" value="Genomic_DNA"/>
</dbReference>
<gene>
    <name evidence="7" type="primary">GDE1_3</name>
    <name evidence="7" type="ORF">IMSHALPRED_010612</name>
</gene>
<protein>
    <submittedName>
        <fullName evidence="7">Glycerophosphocholine phosphodiesterase</fullName>
    </submittedName>
</protein>
<dbReference type="InterPro" id="IPR002110">
    <property type="entry name" value="Ankyrin_rpt"/>
</dbReference>
<dbReference type="Pfam" id="PF25329">
    <property type="entry name" value="C2_GDE1"/>
    <property type="match status" value="1"/>
</dbReference>
<dbReference type="InterPro" id="IPR051578">
    <property type="entry name" value="GDPD"/>
</dbReference>
<proteinExistence type="predicted"/>
<dbReference type="InterPro" id="IPR004331">
    <property type="entry name" value="SPX_dom"/>
</dbReference>
<dbReference type="InterPro" id="IPR057506">
    <property type="entry name" value="C2_GPCPD1"/>
</dbReference>
<feature type="domain" description="GP-PDE" evidence="6">
    <location>
        <begin position="737"/>
        <end position="1074"/>
    </location>
</feature>
<evidence type="ECO:0000259" key="5">
    <source>
        <dbReference type="PROSITE" id="PS51382"/>
    </source>
</evidence>
<evidence type="ECO:0000256" key="4">
    <source>
        <dbReference type="PROSITE-ProRule" id="PRU00023"/>
    </source>
</evidence>
<dbReference type="Gene3D" id="1.25.40.20">
    <property type="entry name" value="Ankyrin repeat-containing domain"/>
    <property type="match status" value="2"/>
</dbReference>
<evidence type="ECO:0000313" key="8">
    <source>
        <dbReference type="Proteomes" id="UP000664534"/>
    </source>
</evidence>
<dbReference type="SMART" id="SM00248">
    <property type="entry name" value="ANK"/>
    <property type="match status" value="5"/>
</dbReference>
<evidence type="ECO:0000259" key="6">
    <source>
        <dbReference type="PROSITE" id="PS51704"/>
    </source>
</evidence>
<dbReference type="PROSITE" id="PS51382">
    <property type="entry name" value="SPX"/>
    <property type="match status" value="1"/>
</dbReference>
<dbReference type="PROSITE" id="PS50297">
    <property type="entry name" value="ANK_REP_REGION"/>
    <property type="match status" value="1"/>
</dbReference>
<keyword evidence="8" id="KW-1185">Reference proteome</keyword>
<evidence type="ECO:0000313" key="7">
    <source>
        <dbReference type="EMBL" id="CAF9911883.1"/>
    </source>
</evidence>
<dbReference type="SUPFAM" id="SSF51695">
    <property type="entry name" value="PLC-like phosphodiesterases"/>
    <property type="match status" value="1"/>
</dbReference>
<feature type="repeat" description="ANK" evidence="4">
    <location>
        <begin position="475"/>
        <end position="507"/>
    </location>
</feature>
<comment type="caution">
    <text evidence="7">The sequence shown here is derived from an EMBL/GenBank/DDBJ whole genome shotgun (WGS) entry which is preliminary data.</text>
</comment>
<dbReference type="Pfam" id="PF12796">
    <property type="entry name" value="Ank_2"/>
    <property type="match status" value="2"/>
</dbReference>
<dbReference type="InterPro" id="IPR030395">
    <property type="entry name" value="GP_PDE_dom"/>
</dbReference>
<name>A0A8H3EUE4_9LECA</name>
<keyword evidence="1" id="KW-0677">Repeat</keyword>
<dbReference type="PANTHER" id="PTHR22958">
    <property type="entry name" value="GLYCEROPHOSPHORYL DIESTER PHOSPHODIESTERASE"/>
    <property type="match status" value="1"/>
</dbReference>
<dbReference type="PANTHER" id="PTHR22958:SF1">
    <property type="entry name" value="GLYCEROPHOSPHOCHOLINE PHOSPHODIESTERASE GPCPD1"/>
    <property type="match status" value="1"/>
</dbReference>
<keyword evidence="3 4" id="KW-0040">ANK repeat</keyword>
<feature type="domain" description="SPX" evidence="5">
    <location>
        <begin position="1"/>
        <end position="146"/>
    </location>
</feature>
<dbReference type="Proteomes" id="UP000664534">
    <property type="component" value="Unassembled WGS sequence"/>
</dbReference>
<dbReference type="AlphaFoldDB" id="A0A8H3EUE4"/>
<dbReference type="SUPFAM" id="SSF48403">
    <property type="entry name" value="Ankyrin repeat"/>
    <property type="match status" value="1"/>
</dbReference>
<dbReference type="PROSITE" id="PS51704">
    <property type="entry name" value="GP_PDE"/>
    <property type="match status" value="1"/>
</dbReference>
<organism evidence="7 8">
    <name type="scientific">Imshaugia aleurites</name>
    <dbReference type="NCBI Taxonomy" id="172621"/>
    <lineage>
        <taxon>Eukaryota</taxon>
        <taxon>Fungi</taxon>
        <taxon>Dikarya</taxon>
        <taxon>Ascomycota</taxon>
        <taxon>Pezizomycotina</taxon>
        <taxon>Lecanoromycetes</taxon>
        <taxon>OSLEUM clade</taxon>
        <taxon>Lecanoromycetidae</taxon>
        <taxon>Lecanorales</taxon>
        <taxon>Lecanorineae</taxon>
        <taxon>Parmeliaceae</taxon>
        <taxon>Imshaugia</taxon>
    </lineage>
</organism>
<sequence length="1077" mass="120865">MKFGLNLHRYQIVEWIPFYINYNGLKKLYKLAAKLAIERGENADFTELIAALKHDMLMVESFYKTRHAIIQQRVHVLHDHYGIAKSTALDGADSLDVEDLTAAFLDLRDAITKLQWYGLVNFSKILGRIGKFEGGTTWPSRPSDLRVPDTQLATQSECLKDLGYVNNWITRLRSESCRRSTKPSLLQQEYYKDLPSPPLITASVAIYQDDARALDEVFKEFYERQGLDESIQQRLLFALLHFSILNGRRKSVESLLSSVRSLRGFGDHLHWLIIRIGRRQKLQDRETQIQSIPETIVPSEVVTKTIDQLIYVINRLGSMLKRFLYKTDSFGRLPLHHAVQYGLSEVCQAILKYMKGQDSINPNSALLPDSEGLTPLDIAVLTGNAAITEILLNSTKTGKHAELPGNLLTTALKLDSLTIVHLLRTLAVDINYKGQNDETALYLAVRSGRLEYVAEILEAPGKIGKMDLNAAESVYGWTPLILACVEGNKPIMELLLRAGADAKVQDIFGWSAKDHAAFRGYMHMAKVLMALDVGSSKMSLPYIGLQREEQHIKKASPSLEYIDQDIPPNYSQICVNFGSLDTYNTVPAVNMAQYVAPDAYDQQREADFQVEIRAIDTDQSSDLIQLPVLEDLTNKPWRFLTKNARDFKLAFNIFHAKTVAHQEGQLLGSAVALLTSLKQGLGSKRESLIRDFTIPILHKDTLNFIGTVTFCLVIITPFLHPSPTLAMEQIFRGDDGPTVIGHRGNGLNDPSRRHLQIGENTIESFQSAIDLGASYVEFDVQLTKDSVPVIYHDFLMSETGLDAPVHNISLEQFMHISEAQSISADLPSVAEERYIERCGDQLHAGYRPRSHSTSIYEQSGAKSLVKRMKHTLESKLNEPTGFDAYKGNIRSQYIHASFMTLEDLFVKLPKSLSFAVEIKYPMLSEARDWEMDTYAVELNHLVDTVLGNVYRLAGTRTLFFASFSPEVCILLSKKQHVYPVFFLTEAGHVPSPDARANSLQDAIYFAKAWRLQGVITRSDPLVMNPGLIGYVKDSGLLCMSWGELNDVPEHAKTQANAGLDAIIVNSVNLISQTLRKS</sequence>
<reference evidence="7" key="1">
    <citation type="submission" date="2021-03" db="EMBL/GenBank/DDBJ databases">
        <authorList>
            <person name="Tagirdzhanova G."/>
        </authorList>
    </citation>
    <scope>NUCLEOTIDE SEQUENCE</scope>
</reference>
<dbReference type="PROSITE" id="PS50007">
    <property type="entry name" value="PIPLC_X_DOMAIN"/>
    <property type="match status" value="1"/>
</dbReference>